<keyword evidence="2" id="KW-1185">Reference proteome</keyword>
<reference evidence="1" key="1">
    <citation type="journal article" date="2023" name="G3 (Bethesda)">
        <title>A reference genome for the long-term kleptoplast-retaining sea slug Elysia crispata morphotype clarki.</title>
        <authorList>
            <person name="Eastman K.E."/>
            <person name="Pendleton A.L."/>
            <person name="Shaikh M.A."/>
            <person name="Suttiyut T."/>
            <person name="Ogas R."/>
            <person name="Tomko P."/>
            <person name="Gavelis G."/>
            <person name="Widhalm J.R."/>
            <person name="Wisecaver J.H."/>
        </authorList>
    </citation>
    <scope>NUCLEOTIDE SEQUENCE</scope>
    <source>
        <strain evidence="1">ECLA1</strain>
    </source>
</reference>
<protein>
    <submittedName>
        <fullName evidence="1">Uncharacterized protein</fullName>
    </submittedName>
</protein>
<gene>
    <name evidence="1" type="ORF">RRG08_022880</name>
</gene>
<evidence type="ECO:0000313" key="1">
    <source>
        <dbReference type="EMBL" id="KAK3760598.1"/>
    </source>
</evidence>
<dbReference type="AlphaFoldDB" id="A0AAE0Z0C7"/>
<proteinExistence type="predicted"/>
<dbReference type="Proteomes" id="UP001283361">
    <property type="component" value="Unassembled WGS sequence"/>
</dbReference>
<name>A0AAE0Z0C7_9GAST</name>
<evidence type="ECO:0000313" key="2">
    <source>
        <dbReference type="Proteomes" id="UP001283361"/>
    </source>
</evidence>
<dbReference type="EMBL" id="JAWDGP010004972">
    <property type="protein sequence ID" value="KAK3760598.1"/>
    <property type="molecule type" value="Genomic_DNA"/>
</dbReference>
<sequence>MWSPAHVLSEPGRNSRSPWSRCWTRANISPCHDMHNEYRLSIIKPGRSATLVVTLVVFFTDKDPVVLNQEKFTGMVTT</sequence>
<accession>A0AAE0Z0C7</accession>
<comment type="caution">
    <text evidence="1">The sequence shown here is derived from an EMBL/GenBank/DDBJ whole genome shotgun (WGS) entry which is preliminary data.</text>
</comment>
<organism evidence="1 2">
    <name type="scientific">Elysia crispata</name>
    <name type="common">lettuce slug</name>
    <dbReference type="NCBI Taxonomy" id="231223"/>
    <lineage>
        <taxon>Eukaryota</taxon>
        <taxon>Metazoa</taxon>
        <taxon>Spiralia</taxon>
        <taxon>Lophotrochozoa</taxon>
        <taxon>Mollusca</taxon>
        <taxon>Gastropoda</taxon>
        <taxon>Heterobranchia</taxon>
        <taxon>Euthyneura</taxon>
        <taxon>Panpulmonata</taxon>
        <taxon>Sacoglossa</taxon>
        <taxon>Placobranchoidea</taxon>
        <taxon>Plakobranchidae</taxon>
        <taxon>Elysia</taxon>
    </lineage>
</organism>